<feature type="region of interest" description="Disordered" evidence="2">
    <location>
        <begin position="968"/>
        <end position="991"/>
    </location>
</feature>
<dbReference type="Proteomes" id="UP001445076">
    <property type="component" value="Unassembled WGS sequence"/>
</dbReference>
<evidence type="ECO:0000313" key="5">
    <source>
        <dbReference type="Proteomes" id="UP001445076"/>
    </source>
</evidence>
<feature type="compositionally biased region" description="Polar residues" evidence="2">
    <location>
        <begin position="293"/>
        <end position="305"/>
    </location>
</feature>
<reference evidence="4" key="2">
    <citation type="submission" date="2024-01" db="EMBL/GenBank/DDBJ databases">
        <authorList>
            <person name="He J."/>
            <person name="Wang M."/>
            <person name="Zheng J."/>
            <person name="Liu Z."/>
        </authorList>
    </citation>
    <scope>NUCLEOTIDE SEQUENCE</scope>
    <source>
        <strain evidence="4">ZL_2023a</strain>
        <tissue evidence="4">Muscle</tissue>
    </source>
</reference>
<evidence type="ECO:0000313" key="4">
    <source>
        <dbReference type="EMBL" id="KAK8743471.1"/>
    </source>
</evidence>
<dbReference type="PROSITE" id="PS51043">
    <property type="entry name" value="DDHD"/>
    <property type="match status" value="1"/>
</dbReference>
<feature type="compositionally biased region" description="Basic and acidic residues" evidence="2">
    <location>
        <begin position="978"/>
        <end position="991"/>
    </location>
</feature>
<dbReference type="InterPro" id="IPR004170">
    <property type="entry name" value="WWE_dom"/>
</dbReference>
<dbReference type="Pfam" id="PF23464">
    <property type="entry name" value="WWE_3"/>
    <property type="match status" value="1"/>
</dbReference>
<evidence type="ECO:0000256" key="1">
    <source>
        <dbReference type="ARBA" id="ARBA00038464"/>
    </source>
</evidence>
<evidence type="ECO:0000256" key="2">
    <source>
        <dbReference type="SAM" id="MobiDB-lite"/>
    </source>
</evidence>
<gene>
    <name evidence="4" type="ORF">OTU49_001097</name>
</gene>
<dbReference type="InterPro" id="IPR057825">
    <property type="entry name" value="WWE_SEC23-DDH2"/>
</dbReference>
<dbReference type="EMBL" id="JARKIK010000024">
    <property type="protein sequence ID" value="KAK8743471.1"/>
    <property type="molecule type" value="Genomic_DNA"/>
</dbReference>
<dbReference type="Pfam" id="PF02825">
    <property type="entry name" value="WWE"/>
    <property type="match status" value="1"/>
</dbReference>
<dbReference type="PANTHER" id="PTHR23509:SF10">
    <property type="entry name" value="LD21067P"/>
    <property type="match status" value="1"/>
</dbReference>
<comment type="similarity">
    <text evidence="1">Belongs to the PA-PLA1 family.</text>
</comment>
<proteinExistence type="inferred from homology"/>
<feature type="region of interest" description="Disordered" evidence="2">
    <location>
        <begin position="433"/>
        <end position="476"/>
    </location>
</feature>
<feature type="compositionally biased region" description="Low complexity" evidence="2">
    <location>
        <begin position="268"/>
        <end position="289"/>
    </location>
</feature>
<feature type="compositionally biased region" description="Low complexity" evidence="2">
    <location>
        <begin position="448"/>
        <end position="476"/>
    </location>
</feature>
<feature type="compositionally biased region" description="Low complexity" evidence="2">
    <location>
        <begin position="968"/>
        <end position="977"/>
    </location>
</feature>
<keyword evidence="5" id="KW-1185">Reference proteome</keyword>
<comment type="caution">
    <text evidence="4">The sequence shown here is derived from an EMBL/GenBank/DDBJ whole genome shotgun (WGS) entry which is preliminary data.</text>
</comment>
<feature type="region of interest" description="Disordered" evidence="2">
    <location>
        <begin position="268"/>
        <end position="305"/>
    </location>
</feature>
<feature type="region of interest" description="Disordered" evidence="2">
    <location>
        <begin position="1235"/>
        <end position="1276"/>
    </location>
</feature>
<dbReference type="PANTHER" id="PTHR23509">
    <property type="entry name" value="PA-PL1 PHOSPHOLIPASE FAMILY"/>
    <property type="match status" value="1"/>
</dbReference>
<feature type="domain" description="DDHD" evidence="3">
    <location>
        <begin position="1016"/>
        <end position="1218"/>
    </location>
</feature>
<dbReference type="GO" id="GO:0004620">
    <property type="term" value="F:phospholipase activity"/>
    <property type="evidence" value="ECO:0007669"/>
    <property type="project" value="TreeGrafter"/>
</dbReference>
<feature type="compositionally biased region" description="Pro residues" evidence="2">
    <location>
        <begin position="339"/>
        <end position="384"/>
    </location>
</feature>
<feature type="region of interest" description="Disordered" evidence="2">
    <location>
        <begin position="594"/>
        <end position="615"/>
    </location>
</feature>
<dbReference type="InterPro" id="IPR058055">
    <property type="entry name" value="PA-PLA1"/>
</dbReference>
<organism evidence="4 5">
    <name type="scientific">Cherax quadricarinatus</name>
    <name type="common">Australian red claw crayfish</name>
    <dbReference type="NCBI Taxonomy" id="27406"/>
    <lineage>
        <taxon>Eukaryota</taxon>
        <taxon>Metazoa</taxon>
        <taxon>Ecdysozoa</taxon>
        <taxon>Arthropoda</taxon>
        <taxon>Crustacea</taxon>
        <taxon>Multicrustacea</taxon>
        <taxon>Malacostraca</taxon>
        <taxon>Eumalacostraca</taxon>
        <taxon>Eucarida</taxon>
        <taxon>Decapoda</taxon>
        <taxon>Pleocyemata</taxon>
        <taxon>Astacidea</taxon>
        <taxon>Parastacoidea</taxon>
        <taxon>Parastacidae</taxon>
        <taxon>Cherax</taxon>
    </lineage>
</organism>
<feature type="region of interest" description="Disordered" evidence="2">
    <location>
        <begin position="1335"/>
        <end position="1365"/>
    </location>
</feature>
<feature type="compositionally biased region" description="Low complexity" evidence="2">
    <location>
        <begin position="1245"/>
        <end position="1260"/>
    </location>
</feature>
<dbReference type="InterPro" id="IPR004177">
    <property type="entry name" value="DDHD_dom"/>
</dbReference>
<dbReference type="GO" id="GO:0030134">
    <property type="term" value="C:COPII-coated ER to Golgi transport vesicle"/>
    <property type="evidence" value="ECO:0007669"/>
    <property type="project" value="TreeGrafter"/>
</dbReference>
<name>A0AAW0XG78_CHEQU</name>
<accession>A0AAW0XG78</accession>
<sequence>RVKMATDTPVNPLLVSANTSSTFDGFQSAAVLVPPRISEAVSNEEALEQSGSVPTLPDATAVGKTQTLGSQFQELYTGETAVAGAMHSLSLVSPGKPPQLKFTSSTTSPLVPPPIGPLVPSPSGPLVAPPTGPLVPPPTRPLVPPPTRPLVPPPIGPLGEAFKSGISAVGLQSAGPTTSPSFTSFPQPASFVSGMLGGSQNYSPVSMGSQVTDPPLGPLPSVGPLHSSTHSVGPTHITALRVGPPYSTTTLTQQPLATAILSPPSTIPTVVSTPSTTPRVIPPSSTTPRVIPPSSTTSLIGPLPSTTPLIGPLPSTTPLIGPPLSTTPLIRPPLSTTPLLPPPSTTTIVPPPSSTPSIVPPPSSTPSVVPPPSSTPSIVPPPSSTPSIVPSPFSTVASPLPTFGPPSVSPVDTPPSFVSYVGPPPSFVSPVGPPLSSISSVGPPPSSVSPVSLPPSSISPVGPSPSSVSPVGPLPSSVSPVVPLPVSEPSPVRPFPANLSESLPAAMLPISTSPARGSTASQIGGISGSVPFPMGPSTAGCIPLHLPPLDTRESSSLGPPPMGFSVPDQDFGDNNMKASSVDTGLSSVNLGEKFSEAASSPPPSTSPRASFVQSDNSSVIPPSFETMATNSVISGSVYHPVIYHWFYGVGRPQVWRPFSFADSFNLEEAFLQDSTELVPTEGGRYDVNVKERTRRAVYWEQDEPCPIRRCSWFKKSPLDAQPLPYDEQIAEQLESEYRDAFTSGQWHRQVDLKGGDRIMIHSPRAMIHYIGVAEEGEFPSAVSVHSSQSPLTVKRGTEDFEIDDGEAEKVDHLVFLIHGIGSVCDLRFRAVVECVDDFRRLGQQLLSSHFKQSVDMGTVGRVEILPISWHKALHGDATGIDEKLKPITLRSIPKLREFTNDTILDVLLFNSPIYCQHIMDTVASEMNRLYSVFCERNPAFSGQVSLGGHSLGSVILFDLLMHQSPNSDDTLDSTLSSPKDDHDDCRKDRGDSITSPVDYLMGAAGTGQPSIVYPQISFKPEALFLMGSPIAMFITVRGIDTIGPDFQLPTCKRVFNIFHPFDPVAYRLETLIDPSLTEVRPVLVPHHKGRKRMHLELKETIERVGTEFKQKIVDSIQNTWNRLYQLYSGTPASQSLHQHVDEALADHLYPEEEEDGQPGSGGELKIPVGCLNQGRRIDYVLQEKPYESFNEYIFALQAHVTYWESEDTMLLMLKELYEPQGILCDAEINRKQIPSTSQLGLNGDPGLSSASLSPSTPPVSRASPPQLVPTDYSDTTSHLTEPVPLLSATMSSPVLPSVMLPPINSAPSGTLNEGPRVISGRPVVDVTLQQTVGMDPTLRPVDKPVVGPPPKIPGGTFVRTSPFRR</sequence>
<feature type="compositionally biased region" description="Low complexity" evidence="2">
    <location>
        <begin position="325"/>
        <end position="338"/>
    </location>
</feature>
<reference evidence="4 5" key="1">
    <citation type="journal article" date="2024" name="BMC Genomics">
        <title>Genome assembly of redclaw crayfish (Cherax quadricarinatus) provides insights into its immune adaptation and hypoxia tolerance.</title>
        <authorList>
            <person name="Liu Z."/>
            <person name="Zheng J."/>
            <person name="Li H."/>
            <person name="Fang K."/>
            <person name="Wang S."/>
            <person name="He J."/>
            <person name="Zhou D."/>
            <person name="Weng S."/>
            <person name="Chi M."/>
            <person name="Gu Z."/>
            <person name="He J."/>
            <person name="Li F."/>
            <person name="Wang M."/>
        </authorList>
    </citation>
    <scope>NUCLEOTIDE SEQUENCE [LARGE SCALE GENOMIC DNA]</scope>
    <source>
        <strain evidence="4">ZL_2023a</strain>
    </source>
</reference>
<dbReference type="GO" id="GO:0046872">
    <property type="term" value="F:metal ion binding"/>
    <property type="evidence" value="ECO:0007669"/>
    <property type="project" value="InterPro"/>
</dbReference>
<dbReference type="SMART" id="SM01127">
    <property type="entry name" value="DDHD"/>
    <property type="match status" value="1"/>
</dbReference>
<feature type="region of interest" description="Disordered" evidence="2">
    <location>
        <begin position="325"/>
        <end position="386"/>
    </location>
</feature>
<protein>
    <recommendedName>
        <fullName evidence="3">DDHD domain-containing protein</fullName>
    </recommendedName>
</protein>
<evidence type="ECO:0000259" key="3">
    <source>
        <dbReference type="PROSITE" id="PS51043"/>
    </source>
</evidence>
<feature type="non-terminal residue" evidence="4">
    <location>
        <position position="1"/>
    </location>
</feature>
<dbReference type="Pfam" id="PF02862">
    <property type="entry name" value="DDHD"/>
    <property type="match status" value="1"/>
</dbReference>
<dbReference type="EMBL" id="JARKIK010000024">
    <property type="protein sequence ID" value="KAK8743469.1"/>
    <property type="molecule type" value="Genomic_DNA"/>
</dbReference>